<organism evidence="4 5">
    <name type="scientific">Solea senegalensis</name>
    <name type="common">Senegalese sole</name>
    <dbReference type="NCBI Taxonomy" id="28829"/>
    <lineage>
        <taxon>Eukaryota</taxon>
        <taxon>Metazoa</taxon>
        <taxon>Chordata</taxon>
        <taxon>Craniata</taxon>
        <taxon>Vertebrata</taxon>
        <taxon>Euteleostomi</taxon>
        <taxon>Actinopterygii</taxon>
        <taxon>Neopterygii</taxon>
        <taxon>Teleostei</taxon>
        <taxon>Neoteleostei</taxon>
        <taxon>Acanthomorphata</taxon>
        <taxon>Carangaria</taxon>
        <taxon>Pleuronectiformes</taxon>
        <taxon>Pleuronectoidei</taxon>
        <taxon>Soleidae</taxon>
        <taxon>Solea</taxon>
    </lineage>
</organism>
<feature type="chain" id="PRO_5043675288" evidence="2">
    <location>
        <begin position="21"/>
        <end position="250"/>
    </location>
</feature>
<feature type="domain" description="Ig-like" evidence="3">
    <location>
        <begin position="16"/>
        <end position="129"/>
    </location>
</feature>
<dbReference type="SMART" id="SM00409">
    <property type="entry name" value="IG"/>
    <property type="match status" value="1"/>
</dbReference>
<gene>
    <name evidence="4" type="ORF">JOB18_036935</name>
</gene>
<dbReference type="PROSITE" id="PS50835">
    <property type="entry name" value="IG_LIKE"/>
    <property type="match status" value="1"/>
</dbReference>
<sequence>MREYLLSVVGCLCLLPGLSAEECSQAVLARRETFYVPEGGSLSLSCVVQHCGDTWTGNWRWQNATDERFSTIRNSERHHLTNVTLSANGTRLVLNLQRVNQLDEGSYGCKVTWGEGYTDQGHLMYVNITAAVPSQRNLLHRVLVCVGAFLCLPVILGLARCVRSEVKPHPHPRTQSTHVAVHRDEPDLAPLPLPRCPVQQKHRASSHKASPKSQQNTEVLYADVSMEAPRPKRVVREPPQSTVYSSLKFS</sequence>
<keyword evidence="5" id="KW-1185">Reference proteome</keyword>
<evidence type="ECO:0000256" key="2">
    <source>
        <dbReference type="SAM" id="SignalP"/>
    </source>
</evidence>
<feature type="signal peptide" evidence="2">
    <location>
        <begin position="1"/>
        <end position="20"/>
    </location>
</feature>
<dbReference type="InterPro" id="IPR007110">
    <property type="entry name" value="Ig-like_dom"/>
</dbReference>
<accession>A0AAV6Q1R4</accession>
<evidence type="ECO:0000313" key="5">
    <source>
        <dbReference type="Proteomes" id="UP000693946"/>
    </source>
</evidence>
<evidence type="ECO:0000256" key="1">
    <source>
        <dbReference type="SAM" id="MobiDB-lite"/>
    </source>
</evidence>
<dbReference type="Proteomes" id="UP000693946">
    <property type="component" value="Linkage Group LG8"/>
</dbReference>
<feature type="region of interest" description="Disordered" evidence="1">
    <location>
        <begin position="190"/>
        <end position="250"/>
    </location>
</feature>
<protein>
    <submittedName>
        <fullName evidence="4">Cell adhesion molecule 3</fullName>
    </submittedName>
</protein>
<feature type="compositionally biased region" description="Basic residues" evidence="1">
    <location>
        <begin position="200"/>
        <end position="210"/>
    </location>
</feature>
<dbReference type="AlphaFoldDB" id="A0AAV6Q1R4"/>
<evidence type="ECO:0000259" key="3">
    <source>
        <dbReference type="PROSITE" id="PS50835"/>
    </source>
</evidence>
<feature type="compositionally biased region" description="Polar residues" evidence="1">
    <location>
        <begin position="239"/>
        <end position="250"/>
    </location>
</feature>
<dbReference type="InterPro" id="IPR003599">
    <property type="entry name" value="Ig_sub"/>
</dbReference>
<name>A0AAV6Q1R4_SOLSE</name>
<proteinExistence type="predicted"/>
<reference evidence="4 5" key="1">
    <citation type="journal article" date="2021" name="Sci. Rep.">
        <title>Chromosome anchoring in Senegalese sole (Solea senegalensis) reveals sex-associated markers and genome rearrangements in flatfish.</title>
        <authorList>
            <person name="Guerrero-Cozar I."/>
            <person name="Gomez-Garrido J."/>
            <person name="Berbel C."/>
            <person name="Martinez-Blanch J.F."/>
            <person name="Alioto T."/>
            <person name="Claros M.G."/>
            <person name="Gagnaire P.A."/>
            <person name="Manchado M."/>
        </authorList>
    </citation>
    <scope>NUCLEOTIDE SEQUENCE [LARGE SCALE GENOMIC DNA]</scope>
    <source>
        <strain evidence="4">Sse05_10M</strain>
    </source>
</reference>
<comment type="caution">
    <text evidence="4">The sequence shown here is derived from an EMBL/GenBank/DDBJ whole genome shotgun (WGS) entry which is preliminary data.</text>
</comment>
<dbReference type="EMBL" id="JAGKHQ010000020">
    <property type="protein sequence ID" value="KAG7479864.1"/>
    <property type="molecule type" value="Genomic_DNA"/>
</dbReference>
<evidence type="ECO:0000313" key="4">
    <source>
        <dbReference type="EMBL" id="KAG7479864.1"/>
    </source>
</evidence>
<keyword evidence="2" id="KW-0732">Signal</keyword>